<dbReference type="Proteomes" id="UP001270362">
    <property type="component" value="Unassembled WGS sequence"/>
</dbReference>
<dbReference type="Gene3D" id="3.40.50.300">
    <property type="entry name" value="P-loop containing nucleotide triphosphate hydrolases"/>
    <property type="match status" value="1"/>
</dbReference>
<dbReference type="InterPro" id="IPR000375">
    <property type="entry name" value="Dynamin_stalk"/>
</dbReference>
<keyword evidence="3" id="KW-1185">Reference proteome</keyword>
<accession>A0AAE0X1U7</accession>
<dbReference type="PANTHER" id="PTHR11566:SF21">
    <property type="entry name" value="DYNAMIN RELATED PROTEIN 1, ISOFORM A"/>
    <property type="match status" value="1"/>
</dbReference>
<feature type="domain" description="Dynamin stalk" evidence="1">
    <location>
        <begin position="94"/>
        <end position="202"/>
    </location>
</feature>
<dbReference type="GO" id="GO:0006897">
    <property type="term" value="P:endocytosis"/>
    <property type="evidence" value="ECO:0007669"/>
    <property type="project" value="TreeGrafter"/>
</dbReference>
<dbReference type="InterPro" id="IPR022812">
    <property type="entry name" value="Dynamin"/>
</dbReference>
<gene>
    <name evidence="2" type="ORF">B0T22DRAFT_445143</name>
</gene>
<dbReference type="GO" id="GO:0003924">
    <property type="term" value="F:GTPase activity"/>
    <property type="evidence" value="ECO:0007669"/>
    <property type="project" value="TreeGrafter"/>
</dbReference>
<proteinExistence type="predicted"/>
<dbReference type="AlphaFoldDB" id="A0AAE0X1U7"/>
<dbReference type="GO" id="GO:0048312">
    <property type="term" value="P:intracellular distribution of mitochondria"/>
    <property type="evidence" value="ECO:0007669"/>
    <property type="project" value="TreeGrafter"/>
</dbReference>
<dbReference type="GO" id="GO:0016020">
    <property type="term" value="C:membrane"/>
    <property type="evidence" value="ECO:0007669"/>
    <property type="project" value="TreeGrafter"/>
</dbReference>
<name>A0AAE0X1U7_9PEZI</name>
<dbReference type="Pfam" id="PF01031">
    <property type="entry name" value="Dynamin_M"/>
    <property type="match status" value="1"/>
</dbReference>
<dbReference type="GO" id="GO:0008017">
    <property type="term" value="F:microtubule binding"/>
    <property type="evidence" value="ECO:0007669"/>
    <property type="project" value="TreeGrafter"/>
</dbReference>
<organism evidence="2 3">
    <name type="scientific">Podospora appendiculata</name>
    <dbReference type="NCBI Taxonomy" id="314037"/>
    <lineage>
        <taxon>Eukaryota</taxon>
        <taxon>Fungi</taxon>
        <taxon>Dikarya</taxon>
        <taxon>Ascomycota</taxon>
        <taxon>Pezizomycotina</taxon>
        <taxon>Sordariomycetes</taxon>
        <taxon>Sordariomycetidae</taxon>
        <taxon>Sordariales</taxon>
        <taxon>Podosporaceae</taxon>
        <taxon>Podospora</taxon>
    </lineage>
</organism>
<protein>
    <recommendedName>
        <fullName evidence="1">Dynamin stalk domain-containing protein</fullName>
    </recommendedName>
</protein>
<dbReference type="InterPro" id="IPR027417">
    <property type="entry name" value="P-loop_NTPase"/>
</dbReference>
<dbReference type="PANTHER" id="PTHR11566">
    <property type="entry name" value="DYNAMIN"/>
    <property type="match status" value="1"/>
</dbReference>
<dbReference type="EMBL" id="JAULSO010000005">
    <property type="protein sequence ID" value="KAK3682989.1"/>
    <property type="molecule type" value="Genomic_DNA"/>
</dbReference>
<comment type="caution">
    <text evidence="2">The sequence shown here is derived from an EMBL/GenBank/DDBJ whole genome shotgun (WGS) entry which is preliminary data.</text>
</comment>
<reference evidence="2" key="2">
    <citation type="submission" date="2023-06" db="EMBL/GenBank/DDBJ databases">
        <authorList>
            <consortium name="Lawrence Berkeley National Laboratory"/>
            <person name="Haridas S."/>
            <person name="Hensen N."/>
            <person name="Bonometti L."/>
            <person name="Westerberg I."/>
            <person name="Brannstrom I.O."/>
            <person name="Guillou S."/>
            <person name="Cros-Aarteil S."/>
            <person name="Calhoun S."/>
            <person name="Kuo A."/>
            <person name="Mondo S."/>
            <person name="Pangilinan J."/>
            <person name="Riley R."/>
            <person name="Labutti K."/>
            <person name="Andreopoulos B."/>
            <person name="Lipzen A."/>
            <person name="Chen C."/>
            <person name="Yanf M."/>
            <person name="Daum C."/>
            <person name="Ng V."/>
            <person name="Clum A."/>
            <person name="Steindorff A."/>
            <person name="Ohm R."/>
            <person name="Martin F."/>
            <person name="Silar P."/>
            <person name="Natvig D."/>
            <person name="Lalanne C."/>
            <person name="Gautier V."/>
            <person name="Ament-Velasquez S.L."/>
            <person name="Kruys A."/>
            <person name="Hutchinson M.I."/>
            <person name="Powell A.J."/>
            <person name="Barry K."/>
            <person name="Miller A.N."/>
            <person name="Grigoriev I.V."/>
            <person name="Debuchy R."/>
            <person name="Gladieux P."/>
            <person name="Thoren M.H."/>
            <person name="Johannesson H."/>
        </authorList>
    </citation>
    <scope>NUCLEOTIDE SEQUENCE</scope>
    <source>
        <strain evidence="2">CBS 314.62</strain>
    </source>
</reference>
<evidence type="ECO:0000259" key="1">
    <source>
        <dbReference type="Pfam" id="PF01031"/>
    </source>
</evidence>
<evidence type="ECO:0000313" key="2">
    <source>
        <dbReference type="EMBL" id="KAK3682989.1"/>
    </source>
</evidence>
<dbReference type="GO" id="GO:0000266">
    <property type="term" value="P:mitochondrial fission"/>
    <property type="evidence" value="ECO:0007669"/>
    <property type="project" value="TreeGrafter"/>
</dbReference>
<reference evidence="2" key="1">
    <citation type="journal article" date="2023" name="Mol. Phylogenet. Evol.">
        <title>Genome-scale phylogeny and comparative genomics of the fungal order Sordariales.</title>
        <authorList>
            <person name="Hensen N."/>
            <person name="Bonometti L."/>
            <person name="Westerberg I."/>
            <person name="Brannstrom I.O."/>
            <person name="Guillou S."/>
            <person name="Cros-Aarteil S."/>
            <person name="Calhoun S."/>
            <person name="Haridas S."/>
            <person name="Kuo A."/>
            <person name="Mondo S."/>
            <person name="Pangilinan J."/>
            <person name="Riley R."/>
            <person name="LaButti K."/>
            <person name="Andreopoulos B."/>
            <person name="Lipzen A."/>
            <person name="Chen C."/>
            <person name="Yan M."/>
            <person name="Daum C."/>
            <person name="Ng V."/>
            <person name="Clum A."/>
            <person name="Steindorff A."/>
            <person name="Ohm R.A."/>
            <person name="Martin F."/>
            <person name="Silar P."/>
            <person name="Natvig D.O."/>
            <person name="Lalanne C."/>
            <person name="Gautier V."/>
            <person name="Ament-Velasquez S.L."/>
            <person name="Kruys A."/>
            <person name="Hutchinson M.I."/>
            <person name="Powell A.J."/>
            <person name="Barry K."/>
            <person name="Miller A.N."/>
            <person name="Grigoriev I.V."/>
            <person name="Debuchy R."/>
            <person name="Gladieux P."/>
            <person name="Hiltunen Thoren M."/>
            <person name="Johannesson H."/>
        </authorList>
    </citation>
    <scope>NUCLEOTIDE SEQUENCE</scope>
    <source>
        <strain evidence="2">CBS 314.62</strain>
    </source>
</reference>
<dbReference type="GO" id="GO:0005739">
    <property type="term" value="C:mitochondrion"/>
    <property type="evidence" value="ECO:0007669"/>
    <property type="project" value="TreeGrafter"/>
</dbReference>
<dbReference type="SUPFAM" id="SSF52540">
    <property type="entry name" value="P-loop containing nucleoside triphosphate hydrolases"/>
    <property type="match status" value="1"/>
</dbReference>
<evidence type="ECO:0000313" key="3">
    <source>
        <dbReference type="Proteomes" id="UP001270362"/>
    </source>
</evidence>
<sequence>MAVHLMSPQIPAIMGIKAHATDKVSSSTFSRDVLRIETREPLFSPSFHATLTSRPKRSSSWHPKVDPEGKRTLGFLTKPDLVLEQATSNAVTGLIKGHRRDLQLGYCVVRNRGADDSTSSLKVRNRAEMEFFSRARALVATRQDQTRHLGTSVASSCASHRPHYIKSEFPKVKREIMDMLKDAKQQLEAMGPARSEPNGQRAYLEAIEQRHGHRDEELYVLHGPPVPCFPSGRT</sequence>
<dbReference type="GO" id="GO:0016559">
    <property type="term" value="P:peroxisome fission"/>
    <property type="evidence" value="ECO:0007669"/>
    <property type="project" value="TreeGrafter"/>
</dbReference>
<dbReference type="GO" id="GO:0005874">
    <property type="term" value="C:microtubule"/>
    <property type="evidence" value="ECO:0007669"/>
    <property type="project" value="TreeGrafter"/>
</dbReference>